<proteinExistence type="predicted"/>
<dbReference type="EMBL" id="JBIRPU010000007">
    <property type="protein sequence ID" value="MFI0793627.1"/>
    <property type="molecule type" value="Genomic_DNA"/>
</dbReference>
<feature type="domain" description="Transposase IS4-like" evidence="1">
    <location>
        <begin position="2"/>
        <end position="67"/>
    </location>
</feature>
<evidence type="ECO:0000313" key="2">
    <source>
        <dbReference type="EMBL" id="MFI0793627.1"/>
    </source>
</evidence>
<organism evidence="2 3">
    <name type="scientific">Micromonospora rubida</name>
    <dbReference type="NCBI Taxonomy" id="2697657"/>
    <lineage>
        <taxon>Bacteria</taxon>
        <taxon>Bacillati</taxon>
        <taxon>Actinomycetota</taxon>
        <taxon>Actinomycetes</taxon>
        <taxon>Micromonosporales</taxon>
        <taxon>Micromonosporaceae</taxon>
        <taxon>Micromonospora</taxon>
    </lineage>
</organism>
<dbReference type="InterPro" id="IPR002559">
    <property type="entry name" value="Transposase_11"/>
</dbReference>
<keyword evidence="3" id="KW-1185">Reference proteome</keyword>
<dbReference type="RefSeq" id="WP_396679475.1">
    <property type="nucleotide sequence ID" value="NZ_JBIRPU010000007.1"/>
</dbReference>
<comment type="caution">
    <text evidence="2">The sequence shown here is derived from an EMBL/GenBank/DDBJ whole genome shotgun (WGS) entry which is preliminary data.</text>
</comment>
<gene>
    <name evidence="2" type="ORF">ACH4OY_13190</name>
</gene>
<dbReference type="Proteomes" id="UP001611075">
    <property type="component" value="Unassembled WGS sequence"/>
</dbReference>
<evidence type="ECO:0000259" key="1">
    <source>
        <dbReference type="Pfam" id="PF01609"/>
    </source>
</evidence>
<protein>
    <submittedName>
        <fullName evidence="2">Transposase</fullName>
    </submittedName>
</protein>
<reference evidence="2 3" key="1">
    <citation type="submission" date="2024-10" db="EMBL/GenBank/DDBJ databases">
        <title>The Natural Products Discovery Center: Release of the First 8490 Sequenced Strains for Exploring Actinobacteria Biosynthetic Diversity.</title>
        <authorList>
            <person name="Kalkreuter E."/>
            <person name="Kautsar S.A."/>
            <person name="Yang D."/>
            <person name="Bader C.D."/>
            <person name="Teijaro C.N."/>
            <person name="Fluegel L."/>
            <person name="Davis C.M."/>
            <person name="Simpson J.R."/>
            <person name="Lauterbach L."/>
            <person name="Steele A.D."/>
            <person name="Gui C."/>
            <person name="Meng S."/>
            <person name="Li G."/>
            <person name="Viehrig K."/>
            <person name="Ye F."/>
            <person name="Su P."/>
            <person name="Kiefer A.F."/>
            <person name="Nichols A."/>
            <person name="Cepeda A.J."/>
            <person name="Yan W."/>
            <person name="Fan B."/>
            <person name="Jiang Y."/>
            <person name="Adhikari A."/>
            <person name="Zheng C.-J."/>
            <person name="Schuster L."/>
            <person name="Cowan T.M."/>
            <person name="Smanski M.J."/>
            <person name="Chevrette M.G."/>
            <person name="De Carvalho L.P.S."/>
            <person name="Shen B."/>
        </authorList>
    </citation>
    <scope>NUCLEOTIDE SEQUENCE [LARGE SCALE GENOMIC DNA]</scope>
    <source>
        <strain evidence="2 3">NPDC021253</strain>
    </source>
</reference>
<evidence type="ECO:0000313" key="3">
    <source>
        <dbReference type="Proteomes" id="UP001611075"/>
    </source>
</evidence>
<name>A0ABW7SN28_9ACTN</name>
<sequence>MATDTLGLLLAVIVTAASVQDSTAGRHVLDTVSTDHPTVSKAWVDGGYNTAVRAHGARLGVDVVPRPAGKGFPSSRLDLDDPTQNGGVRHILDARATPNAPFRAGWARACQARHSC</sequence>
<accession>A0ABW7SN28</accession>
<dbReference type="Pfam" id="PF01609">
    <property type="entry name" value="DDE_Tnp_1"/>
    <property type="match status" value="1"/>
</dbReference>